<dbReference type="PANTHER" id="PTHR43798">
    <property type="entry name" value="MONOACYLGLYCEROL LIPASE"/>
    <property type="match status" value="1"/>
</dbReference>
<dbReference type="InterPro" id="IPR019587">
    <property type="entry name" value="Polyketide_cyclase/dehydratase"/>
</dbReference>
<dbReference type="PRINTS" id="PR00111">
    <property type="entry name" value="ABHYDROLASE"/>
</dbReference>
<evidence type="ECO:0000256" key="1">
    <source>
        <dbReference type="ARBA" id="ARBA00022801"/>
    </source>
</evidence>
<organism evidence="3 4">
    <name type="scientific">Sulfitobacter aestuariivivens</name>
    <dbReference type="NCBI Taxonomy" id="2766981"/>
    <lineage>
        <taxon>Bacteria</taxon>
        <taxon>Pseudomonadati</taxon>
        <taxon>Pseudomonadota</taxon>
        <taxon>Alphaproteobacteria</taxon>
        <taxon>Rhodobacterales</taxon>
        <taxon>Roseobacteraceae</taxon>
        <taxon>Sulfitobacter</taxon>
    </lineage>
</organism>
<feature type="domain" description="AB hydrolase-1" evidence="2">
    <location>
        <begin position="182"/>
        <end position="416"/>
    </location>
</feature>
<keyword evidence="1 3" id="KW-0378">Hydrolase</keyword>
<dbReference type="Proteomes" id="UP000635142">
    <property type="component" value="Unassembled WGS sequence"/>
</dbReference>
<sequence>MTTRRIRATATSGVISQDQAWAVVCDFCDPWHPAINEMRAETDDAGHIVRAFTVAGEDTLYRERLTYFSNSDHRMGYTHLDGIEGAHRYGGWLAITEARSGDTVVCMSATIEATAARADAIAAGTQAVFDAGVKAIVEAAAGHAAGGETGLLPPSQITLDQMQIDSLPRLAITITPEGSDTLVLFLHGIGGNRDNWNPQLQAIAPYARAAALDLRGYGGSSLGASQSTVDDYCADIQRVCDVLGARRLVLCGLSYGAWIATSFAMRHPERLAGLVLSGGCTGMSEAGPDERDAFRISREVPSDEGRAPADFATAVVDVIAGPDASPEMRGALTTSMAAIPAQTYRDALRCFTNPLETFDFSRLTMPVLLMTGEHDRLAPPEEMRRVSERIWDASQFPDVHFEVITGAGHVCNLEKPDLYNASLTGFIKRVVG</sequence>
<dbReference type="Gene3D" id="3.30.530.20">
    <property type="match status" value="1"/>
</dbReference>
<comment type="caution">
    <text evidence="3">The sequence shown here is derived from an EMBL/GenBank/DDBJ whole genome shotgun (WGS) entry which is preliminary data.</text>
</comment>
<reference evidence="3" key="1">
    <citation type="submission" date="2020-08" db="EMBL/GenBank/DDBJ databases">
        <title>Sulfitobacter aestuariivivens sp. nov., isolated from a tidal flat.</title>
        <authorList>
            <person name="Park S."/>
            <person name="Yoon J.-H."/>
        </authorList>
    </citation>
    <scope>NUCLEOTIDE SEQUENCE</scope>
    <source>
        <strain evidence="3">TSTF-M16</strain>
    </source>
</reference>
<dbReference type="InterPro" id="IPR050266">
    <property type="entry name" value="AB_hydrolase_sf"/>
</dbReference>
<accession>A0A927D5V2</accession>
<dbReference type="InterPro" id="IPR029058">
    <property type="entry name" value="AB_hydrolase_fold"/>
</dbReference>
<dbReference type="EMBL" id="JACTAG010000002">
    <property type="protein sequence ID" value="MBD3664956.1"/>
    <property type="molecule type" value="Genomic_DNA"/>
</dbReference>
<dbReference type="Pfam" id="PF00561">
    <property type="entry name" value="Abhydrolase_1"/>
    <property type="match status" value="1"/>
</dbReference>
<evidence type="ECO:0000259" key="2">
    <source>
        <dbReference type="Pfam" id="PF00561"/>
    </source>
</evidence>
<gene>
    <name evidence="3" type="ORF">H9Q16_13570</name>
</gene>
<protein>
    <submittedName>
        <fullName evidence="3">Alpha/beta fold hydrolase</fullName>
    </submittedName>
</protein>
<proteinExistence type="predicted"/>
<dbReference type="RefSeq" id="WP_191075964.1">
    <property type="nucleotide sequence ID" value="NZ_JACTAG010000002.1"/>
</dbReference>
<dbReference type="Gene3D" id="3.40.50.1820">
    <property type="entry name" value="alpha/beta hydrolase"/>
    <property type="match status" value="1"/>
</dbReference>
<dbReference type="PANTHER" id="PTHR43798:SF31">
    <property type="entry name" value="AB HYDROLASE SUPERFAMILY PROTEIN YCLE"/>
    <property type="match status" value="1"/>
</dbReference>
<dbReference type="Pfam" id="PF10604">
    <property type="entry name" value="Polyketide_cyc2"/>
    <property type="match status" value="1"/>
</dbReference>
<name>A0A927D5V2_9RHOB</name>
<evidence type="ECO:0000313" key="3">
    <source>
        <dbReference type="EMBL" id="MBD3664956.1"/>
    </source>
</evidence>
<keyword evidence="4" id="KW-1185">Reference proteome</keyword>
<dbReference type="GO" id="GO:0016020">
    <property type="term" value="C:membrane"/>
    <property type="evidence" value="ECO:0007669"/>
    <property type="project" value="TreeGrafter"/>
</dbReference>
<dbReference type="GO" id="GO:0016787">
    <property type="term" value="F:hydrolase activity"/>
    <property type="evidence" value="ECO:0007669"/>
    <property type="project" value="UniProtKB-KW"/>
</dbReference>
<dbReference type="SUPFAM" id="SSF55961">
    <property type="entry name" value="Bet v1-like"/>
    <property type="match status" value="1"/>
</dbReference>
<dbReference type="InterPro" id="IPR023393">
    <property type="entry name" value="START-like_dom_sf"/>
</dbReference>
<dbReference type="InterPro" id="IPR000073">
    <property type="entry name" value="AB_hydrolase_1"/>
</dbReference>
<evidence type="ECO:0000313" key="4">
    <source>
        <dbReference type="Proteomes" id="UP000635142"/>
    </source>
</evidence>
<dbReference type="AlphaFoldDB" id="A0A927D5V2"/>
<dbReference type="SUPFAM" id="SSF53474">
    <property type="entry name" value="alpha/beta-Hydrolases"/>
    <property type="match status" value="1"/>
</dbReference>